<evidence type="ECO:0000256" key="8">
    <source>
        <dbReference type="ARBA" id="ARBA00022763"/>
    </source>
</evidence>
<evidence type="ECO:0000256" key="4">
    <source>
        <dbReference type="ARBA" id="ARBA00022679"/>
    </source>
</evidence>
<dbReference type="Gene3D" id="3.30.70.270">
    <property type="match status" value="1"/>
</dbReference>
<keyword evidence="16" id="KW-1185">Reference proteome</keyword>
<gene>
    <name evidence="13" type="primary">dinB</name>
    <name evidence="15" type="ORF">J2Z32_003697</name>
</gene>
<dbReference type="RefSeq" id="WP_210090621.1">
    <property type="nucleotide sequence ID" value="NZ_JAGGKG010000021.1"/>
</dbReference>
<keyword evidence="7 13" id="KW-0479">Metal-binding</keyword>
<dbReference type="InterPro" id="IPR022880">
    <property type="entry name" value="DNApol_IV"/>
</dbReference>
<evidence type="ECO:0000256" key="3">
    <source>
        <dbReference type="ARBA" id="ARBA00022490"/>
    </source>
</evidence>
<dbReference type="CDD" id="cd03586">
    <property type="entry name" value="PolY_Pol_IV_kappa"/>
    <property type="match status" value="1"/>
</dbReference>
<evidence type="ECO:0000313" key="15">
    <source>
        <dbReference type="EMBL" id="MBP1907032.1"/>
    </source>
</evidence>
<keyword evidence="9 13" id="KW-0460">Magnesium</keyword>
<evidence type="ECO:0000256" key="6">
    <source>
        <dbReference type="ARBA" id="ARBA00022705"/>
    </source>
</evidence>
<accession>A0ABS4FWV5</accession>
<dbReference type="PROSITE" id="PS50173">
    <property type="entry name" value="UMUC"/>
    <property type="match status" value="1"/>
</dbReference>
<keyword evidence="4 13" id="KW-0808">Transferase</keyword>
<dbReference type="GO" id="GO:0003887">
    <property type="term" value="F:DNA-directed DNA polymerase activity"/>
    <property type="evidence" value="ECO:0007669"/>
    <property type="project" value="UniProtKB-EC"/>
</dbReference>
<feature type="site" description="Substrate discrimination" evidence="13">
    <location>
        <position position="17"/>
    </location>
</feature>
<evidence type="ECO:0000256" key="7">
    <source>
        <dbReference type="ARBA" id="ARBA00022723"/>
    </source>
</evidence>
<feature type="binding site" evidence="13">
    <location>
        <position position="108"/>
    </location>
    <ligand>
        <name>Mg(2+)</name>
        <dbReference type="ChEBI" id="CHEBI:18420"/>
    </ligand>
</feature>
<evidence type="ECO:0000256" key="10">
    <source>
        <dbReference type="ARBA" id="ARBA00023125"/>
    </source>
</evidence>
<dbReference type="Gene3D" id="1.10.150.20">
    <property type="entry name" value="5' to 3' exonuclease, C-terminal subdomain"/>
    <property type="match status" value="1"/>
</dbReference>
<evidence type="ECO:0000313" key="16">
    <source>
        <dbReference type="Proteomes" id="UP001519272"/>
    </source>
</evidence>
<keyword evidence="3 13" id="KW-0963">Cytoplasm</keyword>
<dbReference type="InterPro" id="IPR036775">
    <property type="entry name" value="DNA_pol_Y-fam_lit_finger_sf"/>
</dbReference>
<evidence type="ECO:0000256" key="12">
    <source>
        <dbReference type="ARBA" id="ARBA00049244"/>
    </source>
</evidence>
<feature type="domain" description="UmuC" evidence="14">
    <location>
        <begin position="8"/>
        <end position="194"/>
    </location>
</feature>
<dbReference type="EC" id="2.7.7.7" evidence="13"/>
<organism evidence="15 16">
    <name type="scientific">Paenibacillus turicensis</name>
    <dbReference type="NCBI Taxonomy" id="160487"/>
    <lineage>
        <taxon>Bacteria</taxon>
        <taxon>Bacillati</taxon>
        <taxon>Bacillota</taxon>
        <taxon>Bacilli</taxon>
        <taxon>Bacillales</taxon>
        <taxon>Paenibacillaceae</taxon>
        <taxon>Paenibacillus</taxon>
    </lineage>
</organism>
<dbReference type="InterPro" id="IPR043502">
    <property type="entry name" value="DNA/RNA_pol_sf"/>
</dbReference>
<evidence type="ECO:0000256" key="9">
    <source>
        <dbReference type="ARBA" id="ARBA00022842"/>
    </source>
</evidence>
<dbReference type="PANTHER" id="PTHR11076:SF35">
    <property type="entry name" value="DNA REPAIR PROTEIN HOMOLOG YOBH"/>
    <property type="match status" value="1"/>
</dbReference>
<dbReference type="Gene3D" id="3.30.1490.100">
    <property type="entry name" value="DNA polymerase, Y-family, little finger domain"/>
    <property type="match status" value="1"/>
</dbReference>
<dbReference type="PANTHER" id="PTHR11076">
    <property type="entry name" value="DNA REPAIR POLYMERASE UMUC / TRANSFERASE FAMILY MEMBER"/>
    <property type="match status" value="1"/>
</dbReference>
<comment type="caution">
    <text evidence="15">The sequence shown here is derived from an EMBL/GenBank/DDBJ whole genome shotgun (WGS) entry which is preliminary data.</text>
</comment>
<evidence type="ECO:0000256" key="5">
    <source>
        <dbReference type="ARBA" id="ARBA00022695"/>
    </source>
</evidence>
<dbReference type="Pfam" id="PF11799">
    <property type="entry name" value="IMS_C"/>
    <property type="match status" value="1"/>
</dbReference>
<dbReference type="InterPro" id="IPR001126">
    <property type="entry name" value="UmuC"/>
</dbReference>
<name>A0ABS4FWV5_9BACL</name>
<dbReference type="Proteomes" id="UP001519272">
    <property type="component" value="Unassembled WGS sequence"/>
</dbReference>
<keyword evidence="6 13" id="KW-0235">DNA replication</keyword>
<proteinExistence type="inferred from homology"/>
<reference evidence="15 16" key="1">
    <citation type="submission" date="2021-03" db="EMBL/GenBank/DDBJ databases">
        <title>Genomic Encyclopedia of Type Strains, Phase IV (KMG-IV): sequencing the most valuable type-strain genomes for metagenomic binning, comparative biology and taxonomic classification.</title>
        <authorList>
            <person name="Goeker M."/>
        </authorList>
    </citation>
    <scope>NUCLEOTIDE SEQUENCE [LARGE SCALE GENOMIC DNA]</scope>
    <source>
        <strain evidence="15 16">DSM 14349</strain>
    </source>
</reference>
<keyword evidence="11 13" id="KW-0234">DNA repair</keyword>
<keyword evidence="13" id="KW-0515">Mutator protein</keyword>
<dbReference type="SUPFAM" id="SSF56672">
    <property type="entry name" value="DNA/RNA polymerases"/>
    <property type="match status" value="1"/>
</dbReference>
<comment type="subunit">
    <text evidence="13">Monomer.</text>
</comment>
<evidence type="ECO:0000256" key="1">
    <source>
        <dbReference type="ARBA" id="ARBA00004496"/>
    </source>
</evidence>
<feature type="binding site" evidence="13">
    <location>
        <position position="12"/>
    </location>
    <ligand>
        <name>Mg(2+)</name>
        <dbReference type="ChEBI" id="CHEBI:18420"/>
    </ligand>
</feature>
<comment type="catalytic activity">
    <reaction evidence="12 13">
        <text>DNA(n) + a 2'-deoxyribonucleoside 5'-triphosphate = DNA(n+1) + diphosphate</text>
        <dbReference type="Rhea" id="RHEA:22508"/>
        <dbReference type="Rhea" id="RHEA-COMP:17339"/>
        <dbReference type="Rhea" id="RHEA-COMP:17340"/>
        <dbReference type="ChEBI" id="CHEBI:33019"/>
        <dbReference type="ChEBI" id="CHEBI:61560"/>
        <dbReference type="ChEBI" id="CHEBI:173112"/>
        <dbReference type="EC" id="2.7.7.7"/>
    </reaction>
</comment>
<dbReference type="InterPro" id="IPR050116">
    <property type="entry name" value="DNA_polymerase-Y"/>
</dbReference>
<comment type="function">
    <text evidence="13">Poorly processive, error-prone DNA polymerase involved in untargeted mutagenesis. Copies undamaged DNA at stalled replication forks, which arise in vivo from mismatched or misaligned primer ends. These misaligned primers can be extended by PolIV. Exhibits no 3'-5' exonuclease (proofreading) activity. May be involved in translesional synthesis, in conjunction with the beta clamp from PolIII.</text>
</comment>
<keyword evidence="10 13" id="KW-0238">DNA-binding</keyword>
<keyword evidence="5 13" id="KW-0548">Nucleotidyltransferase</keyword>
<comment type="cofactor">
    <cofactor evidence="13">
        <name>Mg(2+)</name>
        <dbReference type="ChEBI" id="CHEBI:18420"/>
    </cofactor>
    <text evidence="13">Binds 2 magnesium ions per subunit.</text>
</comment>
<protein>
    <recommendedName>
        <fullName evidence="13">DNA polymerase IV</fullName>
        <shortName evidence="13">Pol IV</shortName>
        <ecNumber evidence="13">2.7.7.7</ecNumber>
    </recommendedName>
</protein>
<keyword evidence="8 13" id="KW-0227">DNA damage</keyword>
<evidence type="ECO:0000256" key="2">
    <source>
        <dbReference type="ARBA" id="ARBA00010945"/>
    </source>
</evidence>
<dbReference type="InterPro" id="IPR043128">
    <property type="entry name" value="Rev_trsase/Diguanyl_cyclase"/>
</dbReference>
<sequence>MTTKKRTIMLIDMQSFYASVEKAKYPQYRDLPLVVAGDPARRSGIILAACPLAKAYGVTTAEPLWQALQKCPDLVIVRPHMEQYIAKSMEIKHIIESYTDLVEPYSIDEVFADVTGSLHFYDGEAYALAKKIQAHILQDTQIFARLGIGENKVVSKLACDLVAKKTADGIFILNKEEMHQHIGNKPIRGMWGIGSRMEKHLQNMGIETIEQLASASLGTLRRRWGVNGEVIWRVANGIDDSPVSRLSHHIQKDIGNAMTLPRDYIHAKDIEIVIHDLCTEVCRRARKKGVAGGTVALSVSGADFNVRTGFHRQMKLCDPSNVTQEVYEAACKLFHLHWDRQPVRGVAVSLSGLSCDKIGQLTLFGDKEHWRAVDQVMDQIKDRFGEISILRANCLMPAAQAIDRADKVGGHYK</sequence>
<dbReference type="Pfam" id="PF21999">
    <property type="entry name" value="IMS_HHH_1"/>
    <property type="match status" value="1"/>
</dbReference>
<dbReference type="Gene3D" id="3.40.1170.60">
    <property type="match status" value="1"/>
</dbReference>
<dbReference type="EMBL" id="JAGGKG010000021">
    <property type="protein sequence ID" value="MBP1907032.1"/>
    <property type="molecule type" value="Genomic_DNA"/>
</dbReference>
<dbReference type="HAMAP" id="MF_01113">
    <property type="entry name" value="DNApol_IV"/>
    <property type="match status" value="1"/>
</dbReference>
<comment type="similarity">
    <text evidence="2 13">Belongs to the DNA polymerase type-Y family.</text>
</comment>
<dbReference type="InterPro" id="IPR053848">
    <property type="entry name" value="IMS_HHH_1"/>
</dbReference>
<comment type="subcellular location">
    <subcellularLocation>
        <location evidence="1 13">Cytoplasm</location>
    </subcellularLocation>
</comment>
<keyword evidence="13" id="KW-0239">DNA-directed DNA polymerase</keyword>
<feature type="active site" evidence="13">
    <location>
        <position position="109"/>
    </location>
</feature>
<evidence type="ECO:0000256" key="11">
    <source>
        <dbReference type="ARBA" id="ARBA00023204"/>
    </source>
</evidence>
<dbReference type="InterPro" id="IPR017961">
    <property type="entry name" value="DNA_pol_Y-fam_little_finger"/>
</dbReference>
<dbReference type="SUPFAM" id="SSF100879">
    <property type="entry name" value="Lesion bypass DNA polymerase (Y-family), little finger domain"/>
    <property type="match status" value="1"/>
</dbReference>
<evidence type="ECO:0000259" key="14">
    <source>
        <dbReference type="PROSITE" id="PS50173"/>
    </source>
</evidence>
<evidence type="ECO:0000256" key="13">
    <source>
        <dbReference type="HAMAP-Rule" id="MF_01113"/>
    </source>
</evidence>
<dbReference type="Pfam" id="PF00817">
    <property type="entry name" value="IMS"/>
    <property type="match status" value="1"/>
</dbReference>
<dbReference type="NCBIfam" id="NF002848">
    <property type="entry name" value="PRK03103.1"/>
    <property type="match status" value="1"/>
</dbReference>